<reference evidence="6 7" key="1">
    <citation type="submission" date="2020-04" db="EMBL/GenBank/DDBJ databases">
        <title>Novosphingobium sp. TW-4 isolated from soil.</title>
        <authorList>
            <person name="Dahal R.H."/>
            <person name="Chaudhary D.K."/>
        </authorList>
    </citation>
    <scope>NUCLEOTIDE SEQUENCE [LARGE SCALE GENOMIC DNA]</scope>
    <source>
        <strain evidence="6 7">TW-4</strain>
    </source>
</reference>
<keyword evidence="7" id="KW-1185">Reference proteome</keyword>
<gene>
    <name evidence="6" type="ORF">HHL27_04550</name>
</gene>
<keyword evidence="5" id="KW-0472">Membrane</keyword>
<evidence type="ECO:0000256" key="4">
    <source>
        <dbReference type="ARBA" id="ARBA00022989"/>
    </source>
</evidence>
<comment type="subcellular location">
    <subcellularLocation>
        <location evidence="1">Cell membrane</location>
    </subcellularLocation>
</comment>
<evidence type="ECO:0000313" key="7">
    <source>
        <dbReference type="Proteomes" id="UP000583556"/>
    </source>
</evidence>
<evidence type="ECO:0000256" key="5">
    <source>
        <dbReference type="ARBA" id="ARBA00023136"/>
    </source>
</evidence>
<proteinExistence type="predicted"/>
<dbReference type="GO" id="GO:0016020">
    <property type="term" value="C:membrane"/>
    <property type="evidence" value="ECO:0007669"/>
    <property type="project" value="InterPro"/>
</dbReference>
<keyword evidence="4" id="KW-1133">Transmembrane helix</keyword>
<keyword evidence="3" id="KW-0812">Transmembrane</keyword>
<dbReference type="InterPro" id="IPR022781">
    <property type="entry name" value="Flagellar_biosynth_FliO"/>
</dbReference>
<organism evidence="6 7">
    <name type="scientific">Novosphingobium olei</name>
    <dbReference type="NCBI Taxonomy" id="2728851"/>
    <lineage>
        <taxon>Bacteria</taxon>
        <taxon>Pseudomonadati</taxon>
        <taxon>Pseudomonadota</taxon>
        <taxon>Alphaproteobacteria</taxon>
        <taxon>Sphingomonadales</taxon>
        <taxon>Sphingomonadaceae</taxon>
        <taxon>Novosphingobium</taxon>
    </lineage>
</organism>
<sequence>MLWYILKLVILLPLIGGLAWASLKFAKRMEGKFGTTTGARSVKIVETQMLSPTLRLAVIEFRGREILVSASKTGLVPLAEAPARTDRAADEV</sequence>
<evidence type="ECO:0000313" key="6">
    <source>
        <dbReference type="EMBL" id="NML92938.1"/>
    </source>
</evidence>
<dbReference type="GO" id="GO:0044781">
    <property type="term" value="P:bacterial-type flagellum organization"/>
    <property type="evidence" value="ECO:0007669"/>
    <property type="project" value="InterPro"/>
</dbReference>
<evidence type="ECO:0000256" key="1">
    <source>
        <dbReference type="ARBA" id="ARBA00004236"/>
    </source>
</evidence>
<evidence type="ECO:0000256" key="2">
    <source>
        <dbReference type="ARBA" id="ARBA00022475"/>
    </source>
</evidence>
<evidence type="ECO:0000256" key="3">
    <source>
        <dbReference type="ARBA" id="ARBA00022692"/>
    </source>
</evidence>
<dbReference type="Proteomes" id="UP000583556">
    <property type="component" value="Unassembled WGS sequence"/>
</dbReference>
<dbReference type="AlphaFoldDB" id="A0A7Y0BMJ9"/>
<dbReference type="EMBL" id="JABBGM010000002">
    <property type="protein sequence ID" value="NML92938.1"/>
    <property type="molecule type" value="Genomic_DNA"/>
</dbReference>
<comment type="caution">
    <text evidence="6">The sequence shown here is derived from an EMBL/GenBank/DDBJ whole genome shotgun (WGS) entry which is preliminary data.</text>
</comment>
<name>A0A7Y0BMJ9_9SPHN</name>
<dbReference type="Pfam" id="PF04347">
    <property type="entry name" value="FliO"/>
    <property type="match status" value="1"/>
</dbReference>
<accession>A0A7Y0BMJ9</accession>
<keyword evidence="2" id="KW-1003">Cell membrane</keyword>
<protein>
    <submittedName>
        <fullName evidence="6">FliO/MopB family protein</fullName>
    </submittedName>
</protein>
<dbReference type="RefSeq" id="WP_169492214.1">
    <property type="nucleotide sequence ID" value="NZ_AP029021.1"/>
</dbReference>